<dbReference type="EMBL" id="LIAE01006918">
    <property type="protein sequence ID" value="PAV83828.1"/>
    <property type="molecule type" value="Genomic_DNA"/>
</dbReference>
<dbReference type="GO" id="GO:0007076">
    <property type="term" value="P:mitotic chromosome condensation"/>
    <property type="evidence" value="ECO:0007669"/>
    <property type="project" value="TreeGrafter"/>
</dbReference>
<feature type="region of interest" description="Disordered" evidence="2">
    <location>
        <begin position="672"/>
        <end position="697"/>
    </location>
</feature>
<evidence type="ECO:0000256" key="1">
    <source>
        <dbReference type="SAM" id="Coils"/>
    </source>
</evidence>
<organism evidence="3 4">
    <name type="scientific">Diploscapter pachys</name>
    <dbReference type="NCBI Taxonomy" id="2018661"/>
    <lineage>
        <taxon>Eukaryota</taxon>
        <taxon>Metazoa</taxon>
        <taxon>Ecdysozoa</taxon>
        <taxon>Nematoda</taxon>
        <taxon>Chromadorea</taxon>
        <taxon>Rhabditida</taxon>
        <taxon>Rhabditina</taxon>
        <taxon>Rhabditomorpha</taxon>
        <taxon>Rhabditoidea</taxon>
        <taxon>Rhabditidae</taxon>
        <taxon>Diploscapter</taxon>
    </lineage>
</organism>
<feature type="compositionally biased region" description="Polar residues" evidence="2">
    <location>
        <begin position="293"/>
        <end position="314"/>
    </location>
</feature>
<name>A0A2A2LCL1_9BILA</name>
<dbReference type="STRING" id="2018661.A0A2A2LCL1"/>
<sequence length="841" mass="93630">MSRFFSQLTNFCTPSRRHRKKLTAAGDHFSPSLPRRSAPSSSGHSQMQRSVSMMTIWEEPAAIVHKSQLKGMERGISEEENEGYETASALSPEYKGRKSPRKGRKKNEQEQGGSVRLRRREASIKKEGAEAGFDVSGDQNGVSAGHLREWDGKSPGRVVRCSSTASLPFHHSSQFKPDEVFSVQQHSIGGGSRSVFDAPTAVVGPRTGAGRSPAYHQPCQHELDCECCQSHGQPPSAFAYGLPPTVGVLRGDYPLTDSSKGHRRSLHSTSHNVVEHQHLNTSHGHSRYAPPTHSHNQQQIGYGPSVNGNTGHQIRSSFYESPHISHSAHVLGRNAATNGNHSNKVAVAPQISGGRRYSGHRDSDQHIHGSPYNRRNSSSQGLDLPAYNSVMSRMTGDERIVDGPSLGTPTSSNSSTAAEQLRVSMLEQKVNELQAQLSQIRPQPQLQQGYGQNSRDLYEMEDELLKTKDQYKQLQQSYRKITKQNDAMQQEYEHTIQQLTNELDRAKLDLDEFQQKQYEMEEKLAMVQEKSSTPGAVDQMKTRELQAKTEQIRQLQIELTNHRTDLAALELMKKDYDKLKGEFEYQKSKLDELQRANDDKDDRIRDLQRTLNAQRLDLQAAACQQSCSSGSTPVADDAESLADVMARSMYAAIPSQTRNSRTVTPRTYTKAHTTLGGMESPTLSNKRSTSGSRNRLPLMPSVLTKSYSNFNLNSTGGGPISEITPQMSQAIRSQEKKLLDSQLLVRSLLGTLQKVANGEQPDISRLLGIKTESMSESETEQVEPDSSPLTITAAEKKLHDQDDRMARLESDLETIRTLMQRLYEERIDDTLTGGDDVCRVQ</sequence>
<dbReference type="OrthoDB" id="5835862at2759"/>
<reference evidence="3 4" key="1">
    <citation type="journal article" date="2017" name="Curr. Biol.">
        <title>Genome architecture and evolution of a unichromosomal asexual nematode.</title>
        <authorList>
            <person name="Fradin H."/>
            <person name="Zegar C."/>
            <person name="Gutwein M."/>
            <person name="Lucas J."/>
            <person name="Kovtun M."/>
            <person name="Corcoran D."/>
            <person name="Baugh L.R."/>
            <person name="Kiontke K."/>
            <person name="Gunsalus K."/>
            <person name="Fitch D.H."/>
            <person name="Piano F."/>
        </authorList>
    </citation>
    <scope>NUCLEOTIDE SEQUENCE [LARGE SCALE GENOMIC DNA]</scope>
    <source>
        <strain evidence="3">PF1309</strain>
    </source>
</reference>
<dbReference type="GO" id="GO:0000793">
    <property type="term" value="C:condensed chromosome"/>
    <property type="evidence" value="ECO:0007669"/>
    <property type="project" value="TreeGrafter"/>
</dbReference>
<accession>A0A2A2LCL1</accession>
<feature type="region of interest" description="Disordered" evidence="2">
    <location>
        <begin position="78"/>
        <end position="123"/>
    </location>
</feature>
<dbReference type="GO" id="GO:0000785">
    <property type="term" value="C:chromatin"/>
    <property type="evidence" value="ECO:0007669"/>
    <property type="project" value="TreeGrafter"/>
</dbReference>
<feature type="region of interest" description="Disordered" evidence="2">
    <location>
        <begin position="353"/>
        <end position="383"/>
    </location>
</feature>
<dbReference type="PANTHER" id="PTHR43941:SF1">
    <property type="entry name" value="STRUCTURAL MAINTENANCE OF CHROMOSOMES PROTEIN 2"/>
    <property type="match status" value="1"/>
</dbReference>
<dbReference type="GO" id="GO:0003682">
    <property type="term" value="F:chromatin binding"/>
    <property type="evidence" value="ECO:0007669"/>
    <property type="project" value="TreeGrafter"/>
</dbReference>
<dbReference type="PANTHER" id="PTHR43941">
    <property type="entry name" value="STRUCTURAL MAINTENANCE OF CHROMOSOMES PROTEIN 2"/>
    <property type="match status" value="1"/>
</dbReference>
<proteinExistence type="predicted"/>
<comment type="caution">
    <text evidence="3">The sequence shown here is derived from an EMBL/GenBank/DDBJ whole genome shotgun (WGS) entry which is preliminary data.</text>
</comment>
<keyword evidence="4" id="KW-1185">Reference proteome</keyword>
<feature type="region of interest" description="Disordered" evidence="2">
    <location>
        <begin position="16"/>
        <end position="50"/>
    </location>
</feature>
<evidence type="ECO:0000256" key="2">
    <source>
        <dbReference type="SAM" id="MobiDB-lite"/>
    </source>
</evidence>
<protein>
    <submittedName>
        <fullName evidence="3">Uncharacterized protein</fullName>
    </submittedName>
</protein>
<feature type="compositionally biased region" description="Low complexity" evidence="2">
    <location>
        <begin position="30"/>
        <end position="42"/>
    </location>
</feature>
<feature type="region of interest" description="Disordered" evidence="2">
    <location>
        <begin position="279"/>
        <end position="314"/>
    </location>
</feature>
<feature type="compositionally biased region" description="Polar residues" evidence="2">
    <location>
        <begin position="681"/>
        <end position="693"/>
    </location>
</feature>
<evidence type="ECO:0000313" key="3">
    <source>
        <dbReference type="EMBL" id="PAV83828.1"/>
    </source>
</evidence>
<feature type="coiled-coil region" evidence="1">
    <location>
        <begin position="791"/>
        <end position="825"/>
    </location>
</feature>
<dbReference type="AlphaFoldDB" id="A0A2A2LCL1"/>
<dbReference type="GO" id="GO:0000796">
    <property type="term" value="C:condensin complex"/>
    <property type="evidence" value="ECO:0007669"/>
    <property type="project" value="TreeGrafter"/>
</dbReference>
<gene>
    <name evidence="3" type="ORF">WR25_02327</name>
</gene>
<keyword evidence="1" id="KW-0175">Coiled coil</keyword>
<feature type="coiled-coil region" evidence="1">
    <location>
        <begin position="416"/>
        <end position="624"/>
    </location>
</feature>
<evidence type="ECO:0000313" key="4">
    <source>
        <dbReference type="Proteomes" id="UP000218231"/>
    </source>
</evidence>
<dbReference type="Proteomes" id="UP000218231">
    <property type="component" value="Unassembled WGS sequence"/>
</dbReference>